<comment type="similarity">
    <text evidence="7">Belongs to the binding-protein-dependent transport system permease family.</text>
</comment>
<dbReference type="PANTHER" id="PTHR43227:SF11">
    <property type="entry name" value="BLL4140 PROTEIN"/>
    <property type="match status" value="1"/>
</dbReference>
<feature type="transmembrane region" description="Helical" evidence="7">
    <location>
        <begin position="12"/>
        <end position="40"/>
    </location>
</feature>
<dbReference type="PANTHER" id="PTHR43227">
    <property type="entry name" value="BLL4140 PROTEIN"/>
    <property type="match status" value="1"/>
</dbReference>
<dbReference type="InterPro" id="IPR000515">
    <property type="entry name" value="MetI-like"/>
</dbReference>
<comment type="caution">
    <text evidence="9">The sequence shown here is derived from an EMBL/GenBank/DDBJ whole genome shotgun (WGS) entry which is preliminary data.</text>
</comment>
<keyword evidence="4 7" id="KW-0812">Transmembrane</keyword>
<comment type="subcellular location">
    <subcellularLocation>
        <location evidence="1 7">Cell membrane</location>
        <topology evidence="1 7">Multi-pass membrane protein</topology>
    </subcellularLocation>
</comment>
<evidence type="ECO:0000313" key="10">
    <source>
        <dbReference type="Proteomes" id="UP000309676"/>
    </source>
</evidence>
<dbReference type="RefSeq" id="WP_138193793.1">
    <property type="nucleotide sequence ID" value="NZ_VCIW01000004.1"/>
</dbReference>
<dbReference type="InterPro" id="IPR050809">
    <property type="entry name" value="UgpAE/MalFG_permease"/>
</dbReference>
<feature type="domain" description="ABC transmembrane type-1" evidence="8">
    <location>
        <begin position="72"/>
        <end position="286"/>
    </location>
</feature>
<feature type="transmembrane region" description="Helical" evidence="7">
    <location>
        <begin position="72"/>
        <end position="96"/>
    </location>
</feature>
<protein>
    <submittedName>
        <fullName evidence="9">Sugar ABC transporter permease</fullName>
    </submittedName>
</protein>
<sequence>MRSLLITLRKQWPFHILLIPAVVVIFIFNYIPLYGLVIAFQRYNPSMGFQSPWVGLDNFVRVFSQPNFVQTIWNTLFIAGFQIIGGIIVPVVFSLLLNEVRKALAKRVFQTVIYMPYFLSWVILAGVMIDILSREGIMNTFLSSFNIGPIPFLGDPHTFRWTMIVSEIWKSFGFGTVIFLAALTSIDPSLYESAVVDGAKRWKQTWYITIPSIMPIIVLMSILSLGNILNAGFDQIYNLYSPIVYSTGDIIDTYVYRLGIQQAQYSVGTAVGMFKALIAAFMISMSYYLADKLAGYRVL</sequence>
<feature type="transmembrane region" description="Helical" evidence="7">
    <location>
        <begin position="265"/>
        <end position="290"/>
    </location>
</feature>
<keyword evidence="5 7" id="KW-1133">Transmembrane helix</keyword>
<evidence type="ECO:0000259" key="8">
    <source>
        <dbReference type="PROSITE" id="PS50928"/>
    </source>
</evidence>
<dbReference type="AlphaFoldDB" id="A0A5R9G8R8"/>
<gene>
    <name evidence="9" type="ORF">FE782_09270</name>
</gene>
<keyword evidence="2 7" id="KW-0813">Transport</keyword>
<dbReference type="SUPFAM" id="SSF161098">
    <property type="entry name" value="MetI-like"/>
    <property type="match status" value="1"/>
</dbReference>
<keyword evidence="6 7" id="KW-0472">Membrane</keyword>
<evidence type="ECO:0000256" key="4">
    <source>
        <dbReference type="ARBA" id="ARBA00022692"/>
    </source>
</evidence>
<feature type="transmembrane region" description="Helical" evidence="7">
    <location>
        <begin position="206"/>
        <end position="229"/>
    </location>
</feature>
<organism evidence="9 10">
    <name type="scientific">Paenibacillus antri</name>
    <dbReference type="NCBI Taxonomy" id="2582848"/>
    <lineage>
        <taxon>Bacteria</taxon>
        <taxon>Bacillati</taxon>
        <taxon>Bacillota</taxon>
        <taxon>Bacilli</taxon>
        <taxon>Bacillales</taxon>
        <taxon>Paenibacillaceae</taxon>
        <taxon>Paenibacillus</taxon>
    </lineage>
</organism>
<evidence type="ECO:0000256" key="6">
    <source>
        <dbReference type="ARBA" id="ARBA00023136"/>
    </source>
</evidence>
<evidence type="ECO:0000256" key="7">
    <source>
        <dbReference type="RuleBase" id="RU363032"/>
    </source>
</evidence>
<evidence type="ECO:0000256" key="2">
    <source>
        <dbReference type="ARBA" id="ARBA00022448"/>
    </source>
</evidence>
<evidence type="ECO:0000256" key="5">
    <source>
        <dbReference type="ARBA" id="ARBA00022989"/>
    </source>
</evidence>
<dbReference type="InterPro" id="IPR035906">
    <property type="entry name" value="MetI-like_sf"/>
</dbReference>
<keyword evidence="3" id="KW-1003">Cell membrane</keyword>
<dbReference type="OrthoDB" id="9785836at2"/>
<feature type="transmembrane region" description="Helical" evidence="7">
    <location>
        <begin position="108"/>
        <end position="129"/>
    </location>
</feature>
<dbReference type="GO" id="GO:0055085">
    <property type="term" value="P:transmembrane transport"/>
    <property type="evidence" value="ECO:0007669"/>
    <property type="project" value="InterPro"/>
</dbReference>
<evidence type="ECO:0000256" key="3">
    <source>
        <dbReference type="ARBA" id="ARBA00022475"/>
    </source>
</evidence>
<keyword evidence="10" id="KW-1185">Reference proteome</keyword>
<dbReference type="PROSITE" id="PS50928">
    <property type="entry name" value="ABC_TM1"/>
    <property type="match status" value="1"/>
</dbReference>
<proteinExistence type="inferred from homology"/>
<dbReference type="CDD" id="cd06261">
    <property type="entry name" value="TM_PBP2"/>
    <property type="match status" value="1"/>
</dbReference>
<dbReference type="Pfam" id="PF00528">
    <property type="entry name" value="BPD_transp_1"/>
    <property type="match status" value="1"/>
</dbReference>
<dbReference type="EMBL" id="VCIW01000004">
    <property type="protein sequence ID" value="TLS52802.1"/>
    <property type="molecule type" value="Genomic_DNA"/>
</dbReference>
<dbReference type="GO" id="GO:0005886">
    <property type="term" value="C:plasma membrane"/>
    <property type="evidence" value="ECO:0007669"/>
    <property type="project" value="UniProtKB-SubCell"/>
</dbReference>
<dbReference type="Gene3D" id="1.10.3720.10">
    <property type="entry name" value="MetI-like"/>
    <property type="match status" value="1"/>
</dbReference>
<reference evidence="9 10" key="1">
    <citation type="submission" date="2019-05" db="EMBL/GenBank/DDBJ databases">
        <authorList>
            <person name="Narsing Rao M.P."/>
            <person name="Li W.J."/>
        </authorList>
    </citation>
    <scope>NUCLEOTIDE SEQUENCE [LARGE SCALE GENOMIC DNA]</scope>
    <source>
        <strain evidence="9 10">SYSU_K30003</strain>
    </source>
</reference>
<evidence type="ECO:0000313" key="9">
    <source>
        <dbReference type="EMBL" id="TLS52802.1"/>
    </source>
</evidence>
<name>A0A5R9G8R8_9BACL</name>
<feature type="transmembrane region" description="Helical" evidence="7">
    <location>
        <begin position="168"/>
        <end position="186"/>
    </location>
</feature>
<accession>A0A5R9G8R8</accession>
<dbReference type="Proteomes" id="UP000309676">
    <property type="component" value="Unassembled WGS sequence"/>
</dbReference>
<evidence type="ECO:0000256" key="1">
    <source>
        <dbReference type="ARBA" id="ARBA00004651"/>
    </source>
</evidence>